<dbReference type="EMBL" id="DACSUM010000030">
    <property type="protein sequence ID" value="HAT3583162.1"/>
    <property type="molecule type" value="Genomic_DNA"/>
</dbReference>
<keyword evidence="1" id="KW-0472">Membrane</keyword>
<dbReference type="Proteomes" id="UP000867740">
    <property type="component" value="Unassembled WGS sequence"/>
</dbReference>
<evidence type="ECO:0000256" key="1">
    <source>
        <dbReference type="SAM" id="Phobius"/>
    </source>
</evidence>
<accession>A0A9P3WGS3</accession>
<sequence length="148" mass="17144">MSYKDKIFTFWGTMDLLAIGSYLFYSLKMGHVPIWSDIQLFYTQLTLMEVRGADRIFLQSLFFIHSGLLLSLCFSAYAFLVKKKIRFLLIGLQEMMRILSLTCSVALFPLLLQVMRIEDAFVALILFVISETLKIGSLLWLRKRALLT</sequence>
<evidence type="ECO:0000313" key="2">
    <source>
        <dbReference type="EMBL" id="HAT3583162.1"/>
    </source>
</evidence>
<gene>
    <name evidence="2" type="ORF">I8531_003492</name>
</gene>
<reference evidence="2" key="2">
    <citation type="submission" date="2020-10" db="EMBL/GenBank/DDBJ databases">
        <authorList>
            <consortium name="NCBI Pathogen Detection Project"/>
        </authorList>
    </citation>
    <scope>NUCLEOTIDE SEQUENCE</scope>
    <source>
        <strain evidence="2">CAVp300</strain>
    </source>
</reference>
<reference evidence="2" key="1">
    <citation type="journal article" date="2018" name="Genome Biol.">
        <title>SKESA: strategic k-mer extension for scrupulous assemblies.</title>
        <authorList>
            <person name="Souvorov A."/>
            <person name="Agarwala R."/>
            <person name="Lipman D.J."/>
        </authorList>
    </citation>
    <scope>NUCLEOTIDE SEQUENCE</scope>
    <source>
        <strain evidence="2">CAVp300</strain>
    </source>
</reference>
<keyword evidence="1" id="KW-0812">Transmembrane</keyword>
<dbReference type="RefSeq" id="WP_047372226.1">
    <property type="nucleotide sequence ID" value="NZ_CABMNU010000005.1"/>
</dbReference>
<feature type="transmembrane region" description="Helical" evidence="1">
    <location>
        <begin position="7"/>
        <end position="25"/>
    </location>
</feature>
<comment type="caution">
    <text evidence="2">The sequence shown here is derived from an EMBL/GenBank/DDBJ whole genome shotgun (WGS) entry which is preliminary data.</text>
</comment>
<evidence type="ECO:0000313" key="3">
    <source>
        <dbReference type="Proteomes" id="UP000867740"/>
    </source>
</evidence>
<feature type="transmembrane region" description="Helical" evidence="1">
    <location>
        <begin position="56"/>
        <end position="77"/>
    </location>
</feature>
<name>A0A9P3WGS3_KLUIN</name>
<keyword evidence="1" id="KW-1133">Transmembrane helix</keyword>
<protein>
    <submittedName>
        <fullName evidence="2">Uncharacterized protein</fullName>
    </submittedName>
</protein>
<proteinExistence type="predicted"/>
<organism evidence="2 3">
    <name type="scientific">Kluyvera intermedia</name>
    <name type="common">Enterobacter intermedius</name>
    <dbReference type="NCBI Taxonomy" id="61648"/>
    <lineage>
        <taxon>Bacteria</taxon>
        <taxon>Pseudomonadati</taxon>
        <taxon>Pseudomonadota</taxon>
        <taxon>Gammaproteobacteria</taxon>
        <taxon>Enterobacterales</taxon>
        <taxon>Enterobacteriaceae</taxon>
        <taxon>Kluyvera</taxon>
    </lineage>
</organism>
<feature type="transmembrane region" description="Helical" evidence="1">
    <location>
        <begin position="98"/>
        <end position="115"/>
    </location>
</feature>
<feature type="transmembrane region" description="Helical" evidence="1">
    <location>
        <begin position="121"/>
        <end position="141"/>
    </location>
</feature>
<dbReference type="AlphaFoldDB" id="A0A9P3WGS3"/>